<keyword evidence="2" id="KW-1185">Reference proteome</keyword>
<name>A0ACB8BIJ9_9AGAM</name>
<evidence type="ECO:0000313" key="1">
    <source>
        <dbReference type="EMBL" id="KAH7925645.1"/>
    </source>
</evidence>
<dbReference type="Proteomes" id="UP000790709">
    <property type="component" value="Unassembled WGS sequence"/>
</dbReference>
<gene>
    <name evidence="1" type="ORF">BV22DRAFT_422532</name>
</gene>
<protein>
    <submittedName>
        <fullName evidence="1">Uncharacterized protein</fullName>
    </submittedName>
</protein>
<proteinExistence type="predicted"/>
<dbReference type="EMBL" id="MU266398">
    <property type="protein sequence ID" value="KAH7925645.1"/>
    <property type="molecule type" value="Genomic_DNA"/>
</dbReference>
<sequence length="222" mass="25413">MYPTIGGRIEQGEKEASETLVRHCRGEDSNSFTHFNCRVQSQRLWIGEAYSREPWIVATSITGLPSYEGNHPDTSYSATRPRTRNPGKQMSTTPTPSRRLASLFAVMVTAWQTDHCITRMSTYVQPFRILGHDRNGTTEVPARELAIEWCILLRTQTLRRWFVLCYLLAANPLQRRSPTMITRHIMQRAYHKPLRPIDKRTSPTNTCPFMPVCACIAANCNN</sequence>
<comment type="caution">
    <text evidence="1">The sequence shown here is derived from an EMBL/GenBank/DDBJ whole genome shotgun (WGS) entry which is preliminary data.</text>
</comment>
<reference evidence="1" key="1">
    <citation type="journal article" date="2021" name="New Phytol.">
        <title>Evolutionary innovations through gain and loss of genes in the ectomycorrhizal Boletales.</title>
        <authorList>
            <person name="Wu G."/>
            <person name="Miyauchi S."/>
            <person name="Morin E."/>
            <person name="Kuo A."/>
            <person name="Drula E."/>
            <person name="Varga T."/>
            <person name="Kohler A."/>
            <person name="Feng B."/>
            <person name="Cao Y."/>
            <person name="Lipzen A."/>
            <person name="Daum C."/>
            <person name="Hundley H."/>
            <person name="Pangilinan J."/>
            <person name="Johnson J."/>
            <person name="Barry K."/>
            <person name="LaButti K."/>
            <person name="Ng V."/>
            <person name="Ahrendt S."/>
            <person name="Min B."/>
            <person name="Choi I.G."/>
            <person name="Park H."/>
            <person name="Plett J.M."/>
            <person name="Magnuson J."/>
            <person name="Spatafora J.W."/>
            <person name="Nagy L.G."/>
            <person name="Henrissat B."/>
            <person name="Grigoriev I.V."/>
            <person name="Yang Z.L."/>
            <person name="Xu J."/>
            <person name="Martin F.M."/>
        </authorList>
    </citation>
    <scope>NUCLEOTIDE SEQUENCE</scope>
    <source>
        <strain evidence="1">KUC20120723A-06</strain>
    </source>
</reference>
<accession>A0ACB8BIJ9</accession>
<evidence type="ECO:0000313" key="2">
    <source>
        <dbReference type="Proteomes" id="UP000790709"/>
    </source>
</evidence>
<organism evidence="1 2">
    <name type="scientific">Leucogyrophana mollusca</name>
    <dbReference type="NCBI Taxonomy" id="85980"/>
    <lineage>
        <taxon>Eukaryota</taxon>
        <taxon>Fungi</taxon>
        <taxon>Dikarya</taxon>
        <taxon>Basidiomycota</taxon>
        <taxon>Agaricomycotina</taxon>
        <taxon>Agaricomycetes</taxon>
        <taxon>Agaricomycetidae</taxon>
        <taxon>Boletales</taxon>
        <taxon>Boletales incertae sedis</taxon>
        <taxon>Leucogyrophana</taxon>
    </lineage>
</organism>